<feature type="region of interest" description="Disordered" evidence="1">
    <location>
        <begin position="17"/>
        <end position="42"/>
    </location>
</feature>
<comment type="caution">
    <text evidence="2">The sequence shown here is derived from an EMBL/GenBank/DDBJ whole genome shotgun (WGS) entry which is preliminary data.</text>
</comment>
<dbReference type="Proteomes" id="UP000294947">
    <property type="component" value="Unassembled WGS sequence"/>
</dbReference>
<keyword evidence="3" id="KW-1185">Reference proteome</keyword>
<evidence type="ECO:0000313" key="3">
    <source>
        <dbReference type="Proteomes" id="UP000294947"/>
    </source>
</evidence>
<name>A0A4R4YXF1_9PSEU</name>
<sequence>MAERHVVRDHAEGTWKVVDASTGKTESRTRTQAGAIAEAADKARRTGGGDVVIHGFDGEVNEKRTVAPAT</sequence>
<protein>
    <submittedName>
        <fullName evidence="2">DUF2188 domain-containing protein</fullName>
    </submittedName>
</protein>
<dbReference type="RefSeq" id="WP_132486646.1">
    <property type="nucleotide sequence ID" value="NZ_SMKW01000022.1"/>
</dbReference>
<accession>A0A4R4YXF1</accession>
<evidence type="ECO:0000256" key="1">
    <source>
        <dbReference type="SAM" id="MobiDB-lite"/>
    </source>
</evidence>
<dbReference type="Pfam" id="PF09954">
    <property type="entry name" value="DUF2188"/>
    <property type="match status" value="1"/>
</dbReference>
<gene>
    <name evidence="2" type="ORF">E1288_18360</name>
</gene>
<reference evidence="2 3" key="1">
    <citation type="submission" date="2019-03" db="EMBL/GenBank/DDBJ databases">
        <title>Draft genome sequences of novel Actinobacteria.</title>
        <authorList>
            <person name="Sahin N."/>
            <person name="Ay H."/>
            <person name="Saygin H."/>
        </authorList>
    </citation>
    <scope>NUCLEOTIDE SEQUENCE [LARGE SCALE GENOMIC DNA]</scope>
    <source>
        <strain evidence="2 3">7K502</strain>
    </source>
</reference>
<dbReference type="OrthoDB" id="3233612at2"/>
<organism evidence="2 3">
    <name type="scientific">Saccharopolyspora elongata</name>
    <dbReference type="NCBI Taxonomy" id="2530387"/>
    <lineage>
        <taxon>Bacteria</taxon>
        <taxon>Bacillati</taxon>
        <taxon>Actinomycetota</taxon>
        <taxon>Actinomycetes</taxon>
        <taxon>Pseudonocardiales</taxon>
        <taxon>Pseudonocardiaceae</taxon>
        <taxon>Saccharopolyspora</taxon>
    </lineage>
</organism>
<evidence type="ECO:0000313" key="2">
    <source>
        <dbReference type="EMBL" id="TDD50168.1"/>
    </source>
</evidence>
<dbReference type="InterPro" id="IPR018691">
    <property type="entry name" value="DUF2188"/>
</dbReference>
<proteinExistence type="predicted"/>
<dbReference type="AlphaFoldDB" id="A0A4R4YXF1"/>
<dbReference type="EMBL" id="SMKW01000022">
    <property type="protein sequence ID" value="TDD50168.1"/>
    <property type="molecule type" value="Genomic_DNA"/>
</dbReference>